<protein>
    <submittedName>
        <fullName evidence="1">Uncharacterized protein</fullName>
    </submittedName>
</protein>
<accession>G2XQ15</accession>
<dbReference type="Proteomes" id="UP000008177">
    <property type="component" value="Unplaced contigs"/>
</dbReference>
<name>G2XQ15_BOTF4</name>
<evidence type="ECO:0000313" key="1">
    <source>
        <dbReference type="EMBL" id="CCD42903.1"/>
    </source>
</evidence>
<gene>
    <name evidence="1" type="ORF">BofuT4_P071990.1</name>
</gene>
<dbReference type="EMBL" id="FQ790250">
    <property type="protein sequence ID" value="CCD42903.1"/>
    <property type="molecule type" value="Genomic_DNA"/>
</dbReference>
<dbReference type="HOGENOM" id="CLU_3142822_0_0_1"/>
<proteinExistence type="predicted"/>
<evidence type="ECO:0000313" key="2">
    <source>
        <dbReference type="Proteomes" id="UP000008177"/>
    </source>
</evidence>
<organism evidence="1 2">
    <name type="scientific">Botryotinia fuckeliana (strain T4)</name>
    <name type="common">Noble rot fungus</name>
    <name type="synonym">Botrytis cinerea</name>
    <dbReference type="NCBI Taxonomy" id="999810"/>
    <lineage>
        <taxon>Eukaryota</taxon>
        <taxon>Fungi</taxon>
        <taxon>Dikarya</taxon>
        <taxon>Ascomycota</taxon>
        <taxon>Pezizomycotina</taxon>
        <taxon>Leotiomycetes</taxon>
        <taxon>Helotiales</taxon>
        <taxon>Sclerotiniaceae</taxon>
        <taxon>Botrytis</taxon>
    </lineage>
</organism>
<sequence>MLDGSDRITPAEDWKPYGFDPEGEVFKGHSYRLTSYQCFKVTKSNTRSK</sequence>
<dbReference type="AlphaFoldDB" id="G2XQ15"/>
<reference evidence="2" key="1">
    <citation type="journal article" date="2011" name="PLoS Genet.">
        <title>Genomic analysis of the necrotrophic fungal pathogens Sclerotinia sclerotiorum and Botrytis cinerea.</title>
        <authorList>
            <person name="Amselem J."/>
            <person name="Cuomo C.A."/>
            <person name="van Kan J.A."/>
            <person name="Viaud M."/>
            <person name="Benito E.P."/>
            <person name="Couloux A."/>
            <person name="Coutinho P.M."/>
            <person name="de Vries R.P."/>
            <person name="Dyer P.S."/>
            <person name="Fillinger S."/>
            <person name="Fournier E."/>
            <person name="Gout L."/>
            <person name="Hahn M."/>
            <person name="Kohn L."/>
            <person name="Lapalu N."/>
            <person name="Plummer K.M."/>
            <person name="Pradier J.M."/>
            <person name="Quevillon E."/>
            <person name="Sharon A."/>
            <person name="Simon A."/>
            <person name="ten Have A."/>
            <person name="Tudzynski B."/>
            <person name="Tudzynski P."/>
            <person name="Wincker P."/>
            <person name="Andrew M."/>
            <person name="Anthouard V."/>
            <person name="Beever R.E."/>
            <person name="Beffa R."/>
            <person name="Benoit I."/>
            <person name="Bouzid O."/>
            <person name="Brault B."/>
            <person name="Chen Z."/>
            <person name="Choquer M."/>
            <person name="Collemare J."/>
            <person name="Cotton P."/>
            <person name="Danchin E.G."/>
            <person name="Da Silva C."/>
            <person name="Gautier A."/>
            <person name="Giraud C."/>
            <person name="Giraud T."/>
            <person name="Gonzalez C."/>
            <person name="Grossetete S."/>
            <person name="Guldener U."/>
            <person name="Henrissat B."/>
            <person name="Howlett B.J."/>
            <person name="Kodira C."/>
            <person name="Kretschmer M."/>
            <person name="Lappartient A."/>
            <person name="Leroch M."/>
            <person name="Levis C."/>
            <person name="Mauceli E."/>
            <person name="Neuveglise C."/>
            <person name="Oeser B."/>
            <person name="Pearson M."/>
            <person name="Poulain J."/>
            <person name="Poussereau N."/>
            <person name="Quesneville H."/>
            <person name="Rascle C."/>
            <person name="Schumacher J."/>
            <person name="Segurens B."/>
            <person name="Sexton A."/>
            <person name="Silva E."/>
            <person name="Sirven C."/>
            <person name="Soanes D.M."/>
            <person name="Talbot N.J."/>
            <person name="Templeton M."/>
            <person name="Yandava C."/>
            <person name="Yarden O."/>
            <person name="Zeng Q."/>
            <person name="Rollins J.A."/>
            <person name="Lebrun M.H."/>
            <person name="Dickman M."/>
        </authorList>
    </citation>
    <scope>NUCLEOTIDE SEQUENCE [LARGE SCALE GENOMIC DNA]</scope>
    <source>
        <strain evidence="2">T4</strain>
    </source>
</reference>
<dbReference type="InParanoid" id="G2XQ15"/>